<gene>
    <name evidence="2" type="ORF">IWZ03DRAFT_70884</name>
</gene>
<protein>
    <recommendedName>
        <fullName evidence="4">SnoaL-like domain-containing protein</fullName>
    </recommendedName>
</protein>
<keyword evidence="3" id="KW-1185">Reference proteome</keyword>
<dbReference type="Proteomes" id="UP001363622">
    <property type="component" value="Unassembled WGS sequence"/>
</dbReference>
<name>A0ABR1KAA0_9PEZI</name>
<dbReference type="InterPro" id="IPR050977">
    <property type="entry name" value="Fungal_Meroterpenoid_Isomerase"/>
</dbReference>
<evidence type="ECO:0000313" key="2">
    <source>
        <dbReference type="EMBL" id="KAK7510905.1"/>
    </source>
</evidence>
<evidence type="ECO:0000256" key="1">
    <source>
        <dbReference type="SAM" id="MobiDB-lite"/>
    </source>
</evidence>
<evidence type="ECO:0000313" key="3">
    <source>
        <dbReference type="Proteomes" id="UP001363622"/>
    </source>
</evidence>
<feature type="compositionally biased region" description="Basic and acidic residues" evidence="1">
    <location>
        <begin position="207"/>
        <end position="216"/>
    </location>
</feature>
<dbReference type="PANTHER" id="PTHR39598:SF1">
    <property type="entry name" value="AUSTINOID BIOSYNTHESIS CLUSTERS PROTEIN F-RELATED"/>
    <property type="match status" value="1"/>
</dbReference>
<organism evidence="2 3">
    <name type="scientific">Phyllosticta citriasiana</name>
    <dbReference type="NCBI Taxonomy" id="595635"/>
    <lineage>
        <taxon>Eukaryota</taxon>
        <taxon>Fungi</taxon>
        <taxon>Dikarya</taxon>
        <taxon>Ascomycota</taxon>
        <taxon>Pezizomycotina</taxon>
        <taxon>Dothideomycetes</taxon>
        <taxon>Dothideomycetes incertae sedis</taxon>
        <taxon>Botryosphaeriales</taxon>
        <taxon>Phyllostictaceae</taxon>
        <taxon>Phyllosticta</taxon>
    </lineage>
</organism>
<dbReference type="EMBL" id="JBBPHU010000013">
    <property type="protein sequence ID" value="KAK7510905.1"/>
    <property type="molecule type" value="Genomic_DNA"/>
</dbReference>
<reference evidence="2 3" key="1">
    <citation type="submission" date="2024-04" db="EMBL/GenBank/DDBJ databases">
        <title>Phyllosticta paracitricarpa is synonymous to the EU quarantine fungus P. citricarpa based on phylogenomic analyses.</title>
        <authorList>
            <consortium name="Lawrence Berkeley National Laboratory"/>
            <person name="Van Ingen-Buijs V.A."/>
            <person name="Van Westerhoven A.C."/>
            <person name="Haridas S."/>
            <person name="Skiadas P."/>
            <person name="Martin F."/>
            <person name="Groenewald J.Z."/>
            <person name="Crous P.W."/>
            <person name="Seidl M.F."/>
        </authorList>
    </citation>
    <scope>NUCLEOTIDE SEQUENCE [LARGE SCALE GENOMIC DNA]</scope>
    <source>
        <strain evidence="2 3">CBS 123371</strain>
    </source>
</reference>
<feature type="compositionally biased region" description="Low complexity" evidence="1">
    <location>
        <begin position="184"/>
        <end position="204"/>
    </location>
</feature>
<comment type="caution">
    <text evidence="2">The sequence shown here is derived from an EMBL/GenBank/DDBJ whole genome shotgun (WGS) entry which is preliminary data.</text>
</comment>
<sequence length="225" mass="25236">MPPPFSISSIFKPSTCDEMGQMSKQRQTALAIVDAMKRFDTRTVFELRERNAPREIYPRILGAKTQDDEGMRNSLNLFRNVFRSLELTVVEIVEDLPARKICLWLCADGHTVTGKYANDFVWCLHFNETGTKVVRWIDFSDSLSTKKHLPELVGSTEDDVPELKRDQPLSSSVPTRADSIVSNTSTRSSHSHQSAPSSSSSSRAPPRPRERQEIKGNGRTLGTLG</sequence>
<proteinExistence type="predicted"/>
<feature type="region of interest" description="Disordered" evidence="1">
    <location>
        <begin position="153"/>
        <end position="225"/>
    </location>
</feature>
<dbReference type="PANTHER" id="PTHR39598">
    <property type="entry name" value="AUSTINOL SYNTHESIS PROTEIN F-RELATED"/>
    <property type="match status" value="1"/>
</dbReference>
<accession>A0ABR1KAA0</accession>
<evidence type="ECO:0008006" key="4">
    <source>
        <dbReference type="Google" id="ProtNLM"/>
    </source>
</evidence>